<reference evidence="12" key="1">
    <citation type="submission" date="2016-10" db="EMBL/GenBank/DDBJ databases">
        <authorList>
            <person name="Varghese N."/>
            <person name="Submissions S."/>
        </authorList>
    </citation>
    <scope>NUCLEOTIDE SEQUENCE [LARGE SCALE GENOMIC DNA]</scope>
    <source>
        <strain evidence="12">DSM 7165</strain>
    </source>
</reference>
<evidence type="ECO:0000256" key="6">
    <source>
        <dbReference type="ARBA" id="ARBA00026073"/>
    </source>
</evidence>
<dbReference type="GO" id="GO:0006260">
    <property type="term" value="P:DNA replication"/>
    <property type="evidence" value="ECO:0007669"/>
    <property type="project" value="InterPro"/>
</dbReference>
<dbReference type="PROSITE" id="PS51257">
    <property type="entry name" value="PROKAR_LIPOPROTEIN"/>
    <property type="match status" value="1"/>
</dbReference>
<name>A0A1H6TD70_9GAMM</name>
<dbReference type="InterPro" id="IPR012337">
    <property type="entry name" value="RNaseH-like_sf"/>
</dbReference>
<dbReference type="EMBL" id="FNYH01000009">
    <property type="protein sequence ID" value="SEI74230.1"/>
    <property type="molecule type" value="Genomic_DNA"/>
</dbReference>
<dbReference type="InterPro" id="IPR035965">
    <property type="entry name" value="PAS-like_dom_sf"/>
</dbReference>
<dbReference type="CDD" id="cd00130">
    <property type="entry name" value="PAS"/>
    <property type="match status" value="1"/>
</dbReference>
<sequence>MRILQTLPSHQNLLGLWLLLTALLACIGLGMAVSLHPYVPAHLAWLLWGLAFVPSLLCLGLGYLLQQVVILPLRHFHTQLESLTQGPGPYPGAQAWLSGLNTPLTHLIQTWQQDRQQAQDVQAQAEIQHLEHELEVLIHSLPLALVLLDRHRRVLLFNQAAAQIFSHPYHLGLGRIFDEVLQVPHLDEYQACLSRYLATATSERQPTAIGHQAKLWVCVQSTWYLLHWHAIQDEYASDWLLYTLPPALLNTEMSAEVFSQDWLAFLVQSCAPDLEITPIGLPLWLCLPILSINKVLLPRVRAWAQALHTTQLELHLHPSETGLVMSLRAPDAPKLAPQEQAHWLQTWQVSQDPHLKALQIHNTQLQFDFSTGQTYAEAFPVHTDLPARPSYQNLHIAQWPAPETQASDRLLTQTEFVVFDTETTGLELTRGDKVVSLGACRLLPQGLLTQETFLQHINPERPIPASSTRFHGLTDEDVADAPPIAWVLPQFYRFAGRAVLVAHNAAFDYQALYLAEQATHPQTSVSIQDFILLDTWHLSRFIWPQDENHSLDALAERLHLSIAATDRHTALGDALLTAQVLLALLPKLAHRGILTLADALALHQMPKP</sequence>
<dbReference type="Gene3D" id="3.30.450.20">
    <property type="entry name" value="PAS domain"/>
    <property type="match status" value="1"/>
</dbReference>
<keyword evidence="8" id="KW-0472">Membrane</keyword>
<evidence type="ECO:0000256" key="1">
    <source>
        <dbReference type="ARBA" id="ARBA00012417"/>
    </source>
</evidence>
<dbReference type="SUPFAM" id="SSF55785">
    <property type="entry name" value="PYP-like sensor domain (PAS domain)"/>
    <property type="match status" value="1"/>
</dbReference>
<dbReference type="STRING" id="64971.SAMN05421831_10911"/>
<dbReference type="SMART" id="SM00479">
    <property type="entry name" value="EXOIII"/>
    <property type="match status" value="1"/>
</dbReference>
<comment type="subunit">
    <text evidence="6">DNA polymerase III contains a core (composed of alpha, epsilon and theta chains) that associates with a tau subunit. This core dimerizes to form the POLIII' complex. PolIII' associates with the gamma complex (composed of gamma, delta, delta', psi and chi chains) and with the beta chain to form the complete DNA polymerase III complex.</text>
</comment>
<dbReference type="GO" id="GO:0008408">
    <property type="term" value="F:3'-5' exonuclease activity"/>
    <property type="evidence" value="ECO:0007669"/>
    <property type="project" value="TreeGrafter"/>
</dbReference>
<keyword evidence="2" id="KW-0540">Nuclease</keyword>
<keyword evidence="8" id="KW-1133">Transmembrane helix</keyword>
<gene>
    <name evidence="11" type="ORF">SAMN05421831_10911</name>
</gene>
<dbReference type="GO" id="GO:0003887">
    <property type="term" value="F:DNA-directed DNA polymerase activity"/>
    <property type="evidence" value="ECO:0007669"/>
    <property type="project" value="UniProtKB-EC"/>
</dbReference>
<evidence type="ECO:0000259" key="9">
    <source>
        <dbReference type="SMART" id="SM00091"/>
    </source>
</evidence>
<evidence type="ECO:0000256" key="4">
    <source>
        <dbReference type="ARBA" id="ARBA00022839"/>
    </source>
</evidence>
<evidence type="ECO:0000259" key="10">
    <source>
        <dbReference type="SMART" id="SM00479"/>
    </source>
</evidence>
<dbReference type="Pfam" id="PF13188">
    <property type="entry name" value="PAS_8"/>
    <property type="match status" value="1"/>
</dbReference>
<dbReference type="OrthoDB" id="9803913at2"/>
<dbReference type="PANTHER" id="PTHR30231:SF4">
    <property type="entry name" value="PROTEIN NEN2"/>
    <property type="match status" value="1"/>
</dbReference>
<dbReference type="InterPro" id="IPR036397">
    <property type="entry name" value="RNaseH_sf"/>
</dbReference>
<keyword evidence="12" id="KW-1185">Reference proteome</keyword>
<evidence type="ECO:0000256" key="2">
    <source>
        <dbReference type="ARBA" id="ARBA00022722"/>
    </source>
</evidence>
<evidence type="ECO:0000256" key="8">
    <source>
        <dbReference type="SAM" id="Phobius"/>
    </source>
</evidence>
<keyword evidence="8" id="KW-0812">Transmembrane</keyword>
<dbReference type="FunFam" id="3.30.420.10:FF:000045">
    <property type="entry name" value="3'-5' exonuclease DinG"/>
    <property type="match status" value="1"/>
</dbReference>
<evidence type="ECO:0000256" key="7">
    <source>
        <dbReference type="ARBA" id="ARBA00049244"/>
    </source>
</evidence>
<dbReference type="PANTHER" id="PTHR30231">
    <property type="entry name" value="DNA POLYMERASE III SUBUNIT EPSILON"/>
    <property type="match status" value="1"/>
</dbReference>
<dbReference type="SMART" id="SM00091">
    <property type="entry name" value="PAS"/>
    <property type="match status" value="1"/>
</dbReference>
<dbReference type="AlphaFoldDB" id="A0A1H6TD70"/>
<comment type="function">
    <text evidence="5">DNA polymerase III is a complex, multichain enzyme responsible for most of the replicative synthesis in bacteria. The epsilon subunit contain the editing function and is a proofreading 3'-5' exonuclease.</text>
</comment>
<evidence type="ECO:0000256" key="5">
    <source>
        <dbReference type="ARBA" id="ARBA00025483"/>
    </source>
</evidence>
<dbReference type="SUPFAM" id="SSF53098">
    <property type="entry name" value="Ribonuclease H-like"/>
    <property type="match status" value="1"/>
</dbReference>
<dbReference type="InterPro" id="IPR006054">
    <property type="entry name" value="DnaQ"/>
</dbReference>
<feature type="domain" description="PAS" evidence="9">
    <location>
        <begin position="132"/>
        <end position="198"/>
    </location>
</feature>
<proteinExistence type="predicted"/>
<protein>
    <recommendedName>
        <fullName evidence="1">DNA-directed DNA polymerase</fullName>
        <ecNumber evidence="1">2.7.7.7</ecNumber>
    </recommendedName>
</protein>
<dbReference type="Pfam" id="PF00929">
    <property type="entry name" value="RNase_T"/>
    <property type="match status" value="1"/>
</dbReference>
<dbReference type="GO" id="GO:0003677">
    <property type="term" value="F:DNA binding"/>
    <property type="evidence" value="ECO:0007669"/>
    <property type="project" value="InterPro"/>
</dbReference>
<evidence type="ECO:0000313" key="11">
    <source>
        <dbReference type="EMBL" id="SEI74230.1"/>
    </source>
</evidence>
<comment type="catalytic activity">
    <reaction evidence="7">
        <text>DNA(n) + a 2'-deoxyribonucleoside 5'-triphosphate = DNA(n+1) + diphosphate</text>
        <dbReference type="Rhea" id="RHEA:22508"/>
        <dbReference type="Rhea" id="RHEA-COMP:17339"/>
        <dbReference type="Rhea" id="RHEA-COMP:17340"/>
        <dbReference type="ChEBI" id="CHEBI:33019"/>
        <dbReference type="ChEBI" id="CHEBI:61560"/>
        <dbReference type="ChEBI" id="CHEBI:173112"/>
        <dbReference type="EC" id="2.7.7.7"/>
    </reaction>
</comment>
<dbReference type="Gene3D" id="3.30.420.10">
    <property type="entry name" value="Ribonuclease H-like superfamily/Ribonuclease H"/>
    <property type="match status" value="1"/>
</dbReference>
<dbReference type="RefSeq" id="WP_093310450.1">
    <property type="nucleotide sequence ID" value="NZ_FNYH01000009.1"/>
</dbReference>
<accession>A0A1H6TD70</accession>
<evidence type="ECO:0000313" key="12">
    <source>
        <dbReference type="Proteomes" id="UP000242999"/>
    </source>
</evidence>
<dbReference type="CDD" id="cd06127">
    <property type="entry name" value="DEDDh"/>
    <property type="match status" value="1"/>
</dbReference>
<dbReference type="NCBIfam" id="TIGR00573">
    <property type="entry name" value="dnaq"/>
    <property type="match status" value="1"/>
</dbReference>
<feature type="domain" description="Exonuclease" evidence="10">
    <location>
        <begin position="415"/>
        <end position="590"/>
    </location>
</feature>
<keyword evidence="3" id="KW-0378">Hydrolase</keyword>
<feature type="transmembrane region" description="Helical" evidence="8">
    <location>
        <begin position="42"/>
        <end position="65"/>
    </location>
</feature>
<organism evidence="11 12">
    <name type="scientific">Allopseudospirillum japonicum</name>
    <dbReference type="NCBI Taxonomy" id="64971"/>
    <lineage>
        <taxon>Bacteria</taxon>
        <taxon>Pseudomonadati</taxon>
        <taxon>Pseudomonadota</taxon>
        <taxon>Gammaproteobacteria</taxon>
        <taxon>Oceanospirillales</taxon>
        <taxon>Oceanospirillaceae</taxon>
        <taxon>Allopseudospirillum</taxon>
    </lineage>
</organism>
<dbReference type="Proteomes" id="UP000242999">
    <property type="component" value="Unassembled WGS sequence"/>
</dbReference>
<dbReference type="InterPro" id="IPR013520">
    <property type="entry name" value="Ribonucl_H"/>
</dbReference>
<evidence type="ECO:0000256" key="3">
    <source>
        <dbReference type="ARBA" id="ARBA00022801"/>
    </source>
</evidence>
<dbReference type="InterPro" id="IPR000014">
    <property type="entry name" value="PAS"/>
</dbReference>
<dbReference type="EC" id="2.7.7.7" evidence="1"/>
<keyword evidence="4 11" id="KW-0269">Exonuclease</keyword>